<organism evidence="1 2">
    <name type="scientific">Bradyrhizobium australiense</name>
    <dbReference type="NCBI Taxonomy" id="2721161"/>
    <lineage>
        <taxon>Bacteria</taxon>
        <taxon>Pseudomonadati</taxon>
        <taxon>Pseudomonadota</taxon>
        <taxon>Alphaproteobacteria</taxon>
        <taxon>Hyphomicrobiales</taxon>
        <taxon>Nitrobacteraceae</taxon>
        <taxon>Bradyrhizobium</taxon>
    </lineage>
</organism>
<evidence type="ECO:0000313" key="2">
    <source>
        <dbReference type="Proteomes" id="UP000544122"/>
    </source>
</evidence>
<dbReference type="AlphaFoldDB" id="A0A7Y4LXZ1"/>
<gene>
    <name evidence="1" type="ORF">HCN58_21900</name>
</gene>
<dbReference type="RefSeq" id="WP_171581455.1">
    <property type="nucleotide sequence ID" value="NZ_JAAVLX010000007.1"/>
</dbReference>
<keyword evidence="2" id="KW-1185">Reference proteome</keyword>
<dbReference type="Proteomes" id="UP000544122">
    <property type="component" value="Unassembled WGS sequence"/>
</dbReference>
<proteinExistence type="predicted"/>
<comment type="caution">
    <text evidence="1">The sequence shown here is derived from an EMBL/GenBank/DDBJ whole genome shotgun (WGS) entry which is preliminary data.</text>
</comment>
<reference evidence="1 2" key="1">
    <citation type="submission" date="2020-03" db="EMBL/GenBank/DDBJ databases">
        <title>Bradyrhizobium diversity isolated from nodules of Indigofera sp.</title>
        <authorList>
            <person name="Klepa M."/>
            <person name="Helene L."/>
            <person name="Hungria M."/>
        </authorList>
    </citation>
    <scope>NUCLEOTIDE SEQUENCE [LARGE SCALE GENOMIC DNA]</scope>
    <source>
        <strain evidence="1 2">WSM 1791</strain>
    </source>
</reference>
<sequence length="175" mass="19689">MRELKAALEENCTIDPTAWLSERGGIDGCEFLILTIKDGLKKLNHVSDGSAREGQRFYIGMQDEYERYLNLRQPYAGPMVRVEMPSKIEMAMTEGEKEFDIAANAMEMLASDNAGRKFEIVGAISGCVTRVVDARISGEFEYLRSITASNFPWEPEGGYTMLASKPEHARCWHLL</sequence>
<dbReference type="EMBL" id="JAAVLX010000007">
    <property type="protein sequence ID" value="NOJ42210.1"/>
    <property type="molecule type" value="Genomic_DNA"/>
</dbReference>
<name>A0A7Y4LXZ1_9BRAD</name>
<accession>A0A7Y4LXZ1</accession>
<evidence type="ECO:0000313" key="1">
    <source>
        <dbReference type="EMBL" id="NOJ42210.1"/>
    </source>
</evidence>
<protein>
    <submittedName>
        <fullName evidence="1">Uncharacterized protein</fullName>
    </submittedName>
</protein>